<protein>
    <submittedName>
        <fullName evidence="1">Uncharacterized protein</fullName>
    </submittedName>
</protein>
<evidence type="ECO:0000313" key="1">
    <source>
        <dbReference type="EMBL" id="TDB43204.1"/>
    </source>
</evidence>
<sequence>MRYETMDDFVNEIFDDDFFRQELEFKTSDGQSRVLVCIVQPAGAEDLQILPEGDRYNPTVRVMTQEEVKAKDLFSWNGHRWRIINNARWNDYGYYDSLATRYEGSQTDDSDGFEIT</sequence>
<organism evidence="1 2">
    <name type="scientific">Photorhabdus luminescens subsp. mexicana</name>
    <dbReference type="NCBI Taxonomy" id="2100167"/>
    <lineage>
        <taxon>Bacteria</taxon>
        <taxon>Pseudomonadati</taxon>
        <taxon>Pseudomonadota</taxon>
        <taxon>Gammaproteobacteria</taxon>
        <taxon>Enterobacterales</taxon>
        <taxon>Morganellaceae</taxon>
        <taxon>Photorhabdus</taxon>
    </lineage>
</organism>
<dbReference type="Proteomes" id="UP000295550">
    <property type="component" value="Unassembled WGS sequence"/>
</dbReference>
<proteinExistence type="predicted"/>
<reference evidence="1 2" key="1">
    <citation type="journal article" date="2019" name="Int. J. Syst. Evol. Microbiol.">
        <title>Photorhabdus khanii subsp. guanajuatensis subsp. nov., isolated from Heterorhabditis atacamensis, and Photorhabdus luminescens subsp. mexicana subsp. nov., isolated from Heterorhabditis mexicana entomopathogenic nematodes.</title>
        <authorList>
            <person name="Machado R.A.R."/>
            <person name="Bruno P."/>
            <person name="Arce C.C.M."/>
            <person name="Liechti N."/>
            <person name="Kohler A."/>
            <person name="Bernal J."/>
            <person name="Bruggmann R."/>
            <person name="Turlings T.C.J."/>
        </authorList>
    </citation>
    <scope>NUCLEOTIDE SEQUENCE [LARGE SCALE GENOMIC DNA]</scope>
    <source>
        <strain evidence="1 2">MEX47-22</strain>
    </source>
</reference>
<comment type="caution">
    <text evidence="1">The sequence shown here is derived from an EMBL/GenBank/DDBJ whole genome shotgun (WGS) entry which is preliminary data.</text>
</comment>
<dbReference type="AlphaFoldDB" id="A0A4R4IRB9"/>
<dbReference type="EMBL" id="PUJX01000049">
    <property type="protein sequence ID" value="TDB43204.1"/>
    <property type="molecule type" value="Genomic_DNA"/>
</dbReference>
<evidence type="ECO:0000313" key="2">
    <source>
        <dbReference type="Proteomes" id="UP000295550"/>
    </source>
</evidence>
<gene>
    <name evidence="1" type="ORF">C5468_24185</name>
</gene>
<accession>A0A4R4IRB9</accession>
<name>A0A4R4IRB9_PHOLU</name>